<reference evidence="6 7" key="1">
    <citation type="submission" date="2018-12" db="EMBL/GenBank/DDBJ databases">
        <authorList>
            <person name="Chong R.A."/>
        </authorList>
    </citation>
    <scope>NUCLEOTIDE SEQUENCE [LARGE SCALE GENOMIC DNA]</scope>
    <source>
        <strain evidence="6 7">Rpa</strain>
    </source>
</reference>
<evidence type="ECO:0000313" key="7">
    <source>
        <dbReference type="Proteomes" id="UP000298688"/>
    </source>
</evidence>
<evidence type="ECO:0000256" key="3">
    <source>
        <dbReference type="ARBA" id="ARBA00022954"/>
    </source>
</evidence>
<dbReference type="Proteomes" id="UP000298688">
    <property type="component" value="Chromosome"/>
</dbReference>
<accession>A0A4D6Y9Q2</accession>
<comment type="subcellular location">
    <subcellularLocation>
        <location evidence="4">Cytoplasm</location>
    </subcellularLocation>
</comment>
<dbReference type="SUPFAM" id="SSF103025">
    <property type="entry name" value="Folate-binding domain"/>
    <property type="match status" value="1"/>
</dbReference>
<dbReference type="OrthoDB" id="9796287at2"/>
<reference evidence="6 7" key="2">
    <citation type="submission" date="2019-05" db="EMBL/GenBank/DDBJ databases">
        <title>Genome evolution of the obligate endosymbiont Buchnera aphidicola.</title>
        <authorList>
            <person name="Moran N.A."/>
        </authorList>
    </citation>
    <scope>NUCLEOTIDE SEQUENCE [LARGE SCALE GENOMIC DNA]</scope>
    <source>
        <strain evidence="6 7">Rpa</strain>
    </source>
</reference>
<dbReference type="AlphaFoldDB" id="A0A4D6Y9Q2"/>
<dbReference type="GO" id="GO:0016226">
    <property type="term" value="P:iron-sulfur cluster assembly"/>
    <property type="evidence" value="ECO:0007669"/>
    <property type="project" value="TreeGrafter"/>
</dbReference>
<keyword evidence="1 4" id="KW-0963">Cytoplasm</keyword>
<dbReference type="InterPro" id="IPR017703">
    <property type="entry name" value="YgfZ/GCV_T_CS"/>
</dbReference>
<dbReference type="PANTHER" id="PTHR22602">
    <property type="entry name" value="TRANSFERASE CAF17, MITOCHONDRIAL-RELATED"/>
    <property type="match status" value="1"/>
</dbReference>
<name>A0A4D6Y9Q2_BUCRP</name>
<proteinExistence type="inferred from homology"/>
<keyword evidence="2 4" id="KW-0819">tRNA processing</keyword>
<gene>
    <name evidence="6" type="primary">ygfZ</name>
    <name evidence="6" type="ORF">D9V76_02230</name>
</gene>
<dbReference type="NCBIfam" id="TIGR03317">
    <property type="entry name" value="ygfZ_signature"/>
    <property type="match status" value="1"/>
</dbReference>
<dbReference type="InterPro" id="IPR029043">
    <property type="entry name" value="GcvT/YgfZ_C"/>
</dbReference>
<evidence type="ECO:0000256" key="4">
    <source>
        <dbReference type="HAMAP-Rule" id="MF_01175"/>
    </source>
</evidence>
<comment type="similarity">
    <text evidence="4">Belongs to the tRNA-modifying YgfZ family.</text>
</comment>
<dbReference type="NCBIfam" id="NF007110">
    <property type="entry name" value="PRK09559.1"/>
    <property type="match status" value="1"/>
</dbReference>
<dbReference type="GO" id="GO:0008033">
    <property type="term" value="P:tRNA processing"/>
    <property type="evidence" value="ECO:0007669"/>
    <property type="project" value="UniProtKB-UniRule"/>
</dbReference>
<dbReference type="InterPro" id="IPR023758">
    <property type="entry name" value="tRNA-modifying_YgfZ"/>
</dbReference>
<dbReference type="Gene3D" id="3.30.70.1630">
    <property type="match status" value="1"/>
</dbReference>
<dbReference type="HAMAP" id="MF_01175">
    <property type="entry name" value="tRNA_modifying_YgfZ"/>
    <property type="match status" value="1"/>
</dbReference>
<dbReference type="Pfam" id="PF21130">
    <property type="entry name" value="YgfZ_barrel"/>
    <property type="match status" value="1"/>
</dbReference>
<evidence type="ECO:0000256" key="2">
    <source>
        <dbReference type="ARBA" id="ARBA00022694"/>
    </source>
</evidence>
<sequence length="320" mass="37663">MTLLFKFLKNTVYPSINLPLTLSLLEEWCLVYIDGLDSKKHLQNQFTIDMNFLKKEEYKLCAHCNFNGKVWATMFLFHYKKGYAYIIRKSIAKIQIKELEKYATFSKVQIRKLDDVYLFGLSGFDAKFFLSKNFVNIPNKKCPLISNKDRTILWFSEPFERFLLVLSLKDVLFLQKKENEIKLLNNSKQWLLLEMEAGFPIIDEKNTQKFLPQSINLTMLQAVSFNKGCYYGQETIARVFHKNLNKHALYLLSSTGNINPEIGSIIEMKKEEKWYRIGFLLAIVHVKVNEICIQAVLNKSINIKNIFRIYEFKNVFLIKN</sequence>
<dbReference type="GO" id="GO:0005737">
    <property type="term" value="C:cytoplasm"/>
    <property type="evidence" value="ECO:0007669"/>
    <property type="project" value="UniProtKB-SubCell"/>
</dbReference>
<keyword evidence="3 4" id="KW-0290">Folate-binding</keyword>
<dbReference type="Gene3D" id="2.40.30.160">
    <property type="match status" value="1"/>
</dbReference>
<dbReference type="SUPFAM" id="SSF101790">
    <property type="entry name" value="Aminomethyltransferase beta-barrel domain"/>
    <property type="match status" value="1"/>
</dbReference>
<evidence type="ECO:0000259" key="5">
    <source>
        <dbReference type="Pfam" id="PF21130"/>
    </source>
</evidence>
<evidence type="ECO:0000313" key="6">
    <source>
        <dbReference type="EMBL" id="QCI25063.1"/>
    </source>
</evidence>
<protein>
    <recommendedName>
        <fullName evidence="4">tRNA-modifying protein YgfZ</fullName>
    </recommendedName>
</protein>
<dbReference type="GO" id="GO:0009451">
    <property type="term" value="P:RNA modification"/>
    <property type="evidence" value="ECO:0007669"/>
    <property type="project" value="InterPro"/>
</dbReference>
<feature type="binding site" evidence="4">
    <location>
        <position position="190"/>
    </location>
    <ligand>
        <name>folate</name>
        <dbReference type="ChEBI" id="CHEBI:62501"/>
    </ligand>
</feature>
<dbReference type="RefSeq" id="WP_158337397.1">
    <property type="nucleotide sequence ID" value="NZ_CP034858.1"/>
</dbReference>
<evidence type="ECO:0000256" key="1">
    <source>
        <dbReference type="ARBA" id="ARBA00022490"/>
    </source>
</evidence>
<dbReference type="GO" id="GO:0005542">
    <property type="term" value="F:folic acid binding"/>
    <property type="evidence" value="ECO:0007669"/>
    <property type="project" value="UniProtKB-UniRule"/>
</dbReference>
<dbReference type="PANTHER" id="PTHR22602:SF0">
    <property type="entry name" value="TRANSFERASE CAF17, MITOCHONDRIAL-RELATED"/>
    <property type="match status" value="1"/>
</dbReference>
<comment type="function">
    <text evidence="4">Folate-binding protein involved in regulating the level of ATP-DnaA and in the modification of some tRNAs. It is probably a key factor in regulatory networks that act via tRNA modification, such as initiation of chromosomal replication.</text>
</comment>
<dbReference type="EMBL" id="CP034858">
    <property type="protein sequence ID" value="QCI25063.1"/>
    <property type="molecule type" value="Genomic_DNA"/>
</dbReference>
<dbReference type="InterPro" id="IPR048451">
    <property type="entry name" value="YgfZ_barrel"/>
</dbReference>
<dbReference type="InterPro" id="IPR045179">
    <property type="entry name" value="YgfZ/GcvT"/>
</dbReference>
<feature type="domain" description="tRNA-modifying protein YgfZ-like beta-barrel" evidence="5">
    <location>
        <begin position="245"/>
        <end position="310"/>
    </location>
</feature>
<organism evidence="6 7">
    <name type="scientific">Buchnera aphidicola subsp. Rhopalosiphum padi</name>
    <dbReference type="NCBI Taxonomy" id="98793"/>
    <lineage>
        <taxon>Bacteria</taxon>
        <taxon>Pseudomonadati</taxon>
        <taxon>Pseudomonadota</taxon>
        <taxon>Gammaproteobacteria</taxon>
        <taxon>Enterobacterales</taxon>
        <taxon>Erwiniaceae</taxon>
        <taxon>Buchnera</taxon>
    </lineage>
</organism>
<feature type="binding site" evidence="4">
    <location>
        <position position="28"/>
    </location>
    <ligand>
        <name>folate</name>
        <dbReference type="ChEBI" id="CHEBI:62501"/>
    </ligand>
</feature>
<dbReference type="Gene3D" id="3.30.70.1400">
    <property type="entry name" value="Aminomethyltransferase beta-barrel domains"/>
    <property type="match status" value="1"/>
</dbReference>